<dbReference type="InterPro" id="IPR016181">
    <property type="entry name" value="Acyl_CoA_acyltransferase"/>
</dbReference>
<evidence type="ECO:0000313" key="1">
    <source>
        <dbReference type="EMBL" id="KMJ44837.1"/>
    </source>
</evidence>
<dbReference type="Proteomes" id="UP000036277">
    <property type="component" value="Unassembled WGS sequence"/>
</dbReference>
<dbReference type="SUPFAM" id="SSF55729">
    <property type="entry name" value="Acyl-CoA N-acyltransferases (Nat)"/>
    <property type="match status" value="1"/>
</dbReference>
<gene>
    <name evidence="1" type="ORF">AB204_12070</name>
</gene>
<dbReference type="EMBL" id="LFCV01000073">
    <property type="protein sequence ID" value="KMJ44837.1"/>
    <property type="molecule type" value="Genomic_DNA"/>
</dbReference>
<organism evidence="1 2">
    <name type="scientific">Xenorhabdus khoisanae</name>
    <dbReference type="NCBI Taxonomy" id="880157"/>
    <lineage>
        <taxon>Bacteria</taxon>
        <taxon>Pseudomonadati</taxon>
        <taxon>Pseudomonadota</taxon>
        <taxon>Gammaproteobacteria</taxon>
        <taxon>Enterobacterales</taxon>
        <taxon>Morganellaceae</taxon>
        <taxon>Xenorhabdus</taxon>
    </lineage>
</organism>
<dbReference type="Gene3D" id="3.40.630.30">
    <property type="match status" value="1"/>
</dbReference>
<comment type="caution">
    <text evidence="1">The sequence shown here is derived from an EMBL/GenBank/DDBJ whole genome shotgun (WGS) entry which is preliminary data.</text>
</comment>
<accession>A0A0J5FSB6</accession>
<protein>
    <recommendedName>
        <fullName evidence="3">N-acetyltransferase domain-containing protein</fullName>
    </recommendedName>
</protein>
<sequence length="229" mass="25985">MLNREENDATVGAGHNSAIIMAEKFYPKYQAKIKEVNQNDMLSALNEIQRNESSYSYKPIREIIFGGGHHTTFINTCESIKRTFNSAHVTGGLNNYRHFICSVTNRTVGIIILMLAKPNISDSNIDQIAFILTYPNGYGYGGLLVRHVVNISLALGHQGILRVYSELEAEIFYQKLGFVPIHSSDSNFFNLKHMELKPTNNNKWHNVNGEYKLTSRPHQSNSGWRCHLL</sequence>
<keyword evidence="2" id="KW-1185">Reference proteome</keyword>
<dbReference type="RefSeq" id="WP_047963613.1">
    <property type="nucleotide sequence ID" value="NZ_CAWMBG010000073.1"/>
</dbReference>
<reference evidence="1 2" key="1">
    <citation type="submission" date="2015-06" db="EMBL/GenBank/DDBJ databases">
        <title>Draft Whole-Genome Sequence of the Entomopathogenic Bacterium Xenorhabdus khoisanae.</title>
        <authorList>
            <person name="Naidoo S."/>
            <person name="Featherston J."/>
            <person name="Gray V.M."/>
        </authorList>
    </citation>
    <scope>NUCLEOTIDE SEQUENCE [LARGE SCALE GENOMIC DNA]</scope>
    <source>
        <strain evidence="1 2">MCB</strain>
    </source>
</reference>
<evidence type="ECO:0008006" key="3">
    <source>
        <dbReference type="Google" id="ProtNLM"/>
    </source>
</evidence>
<dbReference type="PATRIC" id="fig|880157.4.peg.2567"/>
<evidence type="ECO:0000313" key="2">
    <source>
        <dbReference type="Proteomes" id="UP000036277"/>
    </source>
</evidence>
<dbReference type="OrthoDB" id="6441960at2"/>
<name>A0A0J5FSB6_9GAMM</name>
<proteinExistence type="predicted"/>
<dbReference type="AlphaFoldDB" id="A0A0J5FSB6"/>